<protein>
    <submittedName>
        <fullName evidence="2">Uncharacterized protein</fullName>
    </submittedName>
</protein>
<sequence length="68" mass="7092">MALVIAVIAGVLAIILTSDGFRMTTVWILVVYAVIMAPILITASIYYGNMQQIGSMSPAACVSGDDGL</sequence>
<name>A0A0K0XDY0_MYCGD</name>
<keyword evidence="1" id="KW-0812">Transmembrane</keyword>
<reference evidence="2 3" key="1">
    <citation type="submission" date="2015-07" db="EMBL/GenBank/DDBJ databases">
        <title>Complete genome sequence of Mycobacterium goodii X7B, a facultative thermophilic biodesulfurizing bacterium.</title>
        <authorList>
            <person name="Yu B."/>
            <person name="Li F."/>
            <person name="Xu P."/>
        </authorList>
    </citation>
    <scope>NUCLEOTIDE SEQUENCE [LARGE SCALE GENOMIC DNA]</scope>
    <source>
        <strain evidence="2 3">X7B</strain>
    </source>
</reference>
<gene>
    <name evidence="2" type="ORF">AFA91_30895</name>
</gene>
<keyword evidence="1" id="KW-1133">Transmembrane helix</keyword>
<dbReference type="PATRIC" id="fig|134601.6.peg.6390"/>
<evidence type="ECO:0000313" key="3">
    <source>
        <dbReference type="Proteomes" id="UP000062255"/>
    </source>
</evidence>
<dbReference type="EMBL" id="CP012150">
    <property type="protein sequence ID" value="AKS35591.1"/>
    <property type="molecule type" value="Genomic_DNA"/>
</dbReference>
<accession>A0A0K0XDY0</accession>
<keyword evidence="1" id="KW-0472">Membrane</keyword>
<evidence type="ECO:0000256" key="1">
    <source>
        <dbReference type="SAM" id="Phobius"/>
    </source>
</evidence>
<dbReference type="KEGG" id="mgo:AFA91_30895"/>
<evidence type="ECO:0000313" key="2">
    <source>
        <dbReference type="EMBL" id="AKS35591.1"/>
    </source>
</evidence>
<proteinExistence type="predicted"/>
<dbReference type="Proteomes" id="UP000062255">
    <property type="component" value="Chromosome"/>
</dbReference>
<dbReference type="AlphaFoldDB" id="A0A0K0XDY0"/>
<feature type="transmembrane region" description="Helical" evidence="1">
    <location>
        <begin position="27"/>
        <end position="47"/>
    </location>
</feature>
<organism evidence="2 3">
    <name type="scientific">Mycolicibacterium goodii</name>
    <name type="common">Mycobacterium goodii</name>
    <dbReference type="NCBI Taxonomy" id="134601"/>
    <lineage>
        <taxon>Bacteria</taxon>
        <taxon>Bacillati</taxon>
        <taxon>Actinomycetota</taxon>
        <taxon>Actinomycetes</taxon>
        <taxon>Mycobacteriales</taxon>
        <taxon>Mycobacteriaceae</taxon>
        <taxon>Mycolicibacterium</taxon>
    </lineage>
</organism>